<accession>A0ABQ2MB02</accession>
<protein>
    <recommendedName>
        <fullName evidence="3">Tetratricopeptide repeat protein</fullName>
    </recommendedName>
</protein>
<proteinExistence type="predicted"/>
<name>A0ABQ2MB02_9ACTN</name>
<comment type="caution">
    <text evidence="1">The sequence shown here is derived from an EMBL/GenBank/DDBJ whole genome shotgun (WGS) entry which is preliminary data.</text>
</comment>
<dbReference type="EMBL" id="BMNG01000010">
    <property type="protein sequence ID" value="GGO48985.1"/>
    <property type="molecule type" value="Genomic_DNA"/>
</dbReference>
<keyword evidence="2" id="KW-1185">Reference proteome</keyword>
<dbReference type="Proteomes" id="UP000656881">
    <property type="component" value="Unassembled WGS sequence"/>
</dbReference>
<organism evidence="1 2">
    <name type="scientific">Streptomyces lasiicapitis</name>
    <dbReference type="NCBI Taxonomy" id="1923961"/>
    <lineage>
        <taxon>Bacteria</taxon>
        <taxon>Bacillati</taxon>
        <taxon>Actinomycetota</taxon>
        <taxon>Actinomycetes</taxon>
        <taxon>Kitasatosporales</taxon>
        <taxon>Streptomycetaceae</taxon>
        <taxon>Streptomyces</taxon>
    </lineage>
</organism>
<dbReference type="RefSeq" id="WP_306309910.1">
    <property type="nucleotide sequence ID" value="NZ_BMNG01000010.1"/>
</dbReference>
<reference evidence="2" key="1">
    <citation type="journal article" date="2019" name="Int. J. Syst. Evol. Microbiol.">
        <title>The Global Catalogue of Microorganisms (GCM) 10K type strain sequencing project: providing services to taxonomists for standard genome sequencing and annotation.</title>
        <authorList>
            <consortium name="The Broad Institute Genomics Platform"/>
            <consortium name="The Broad Institute Genome Sequencing Center for Infectious Disease"/>
            <person name="Wu L."/>
            <person name="Ma J."/>
        </authorList>
    </citation>
    <scope>NUCLEOTIDE SEQUENCE [LARGE SCALE GENOMIC DNA]</scope>
    <source>
        <strain evidence="2">CGMCC 4.7349</strain>
    </source>
</reference>
<evidence type="ECO:0000313" key="2">
    <source>
        <dbReference type="Proteomes" id="UP000656881"/>
    </source>
</evidence>
<sequence>MRRRHRDHYLALAERAAPELRGPDQRRHLRLLDADAANLRRALDDAVRDGAAHHALRLVNALSWYWFLRGRLREAVRSVEAALAVGTDVRLPG</sequence>
<gene>
    <name evidence="1" type="ORF">GCM10012286_45870</name>
</gene>
<evidence type="ECO:0000313" key="1">
    <source>
        <dbReference type="EMBL" id="GGO48985.1"/>
    </source>
</evidence>
<evidence type="ECO:0008006" key="3">
    <source>
        <dbReference type="Google" id="ProtNLM"/>
    </source>
</evidence>